<organism evidence="4">
    <name type="scientific">uncultured Nitrospirota bacterium</name>
    <dbReference type="NCBI Taxonomy" id="170969"/>
    <lineage>
        <taxon>Bacteria</taxon>
        <taxon>Pseudomonadati</taxon>
        <taxon>Nitrospirota</taxon>
        <taxon>environmental samples</taxon>
    </lineage>
</organism>
<dbReference type="GO" id="GO:0005829">
    <property type="term" value="C:cytosol"/>
    <property type="evidence" value="ECO:0007669"/>
    <property type="project" value="TreeGrafter"/>
</dbReference>
<dbReference type="GO" id="GO:0005524">
    <property type="term" value="F:ATP binding"/>
    <property type="evidence" value="ECO:0007669"/>
    <property type="project" value="UniProtKB-KW"/>
</dbReference>
<evidence type="ECO:0000313" key="4">
    <source>
        <dbReference type="EMBL" id="AMP41523.1"/>
    </source>
</evidence>
<evidence type="ECO:0000256" key="1">
    <source>
        <dbReference type="ARBA" id="ARBA00022741"/>
    </source>
</evidence>
<dbReference type="GO" id="GO:0009898">
    <property type="term" value="C:cytoplasmic side of plasma membrane"/>
    <property type="evidence" value="ECO:0007669"/>
    <property type="project" value="TreeGrafter"/>
</dbReference>
<dbReference type="Gene3D" id="3.40.50.300">
    <property type="entry name" value="P-loop containing nucleotide triphosphate hydrolases"/>
    <property type="match status" value="1"/>
</dbReference>
<evidence type="ECO:0000256" key="2">
    <source>
        <dbReference type="ARBA" id="ARBA00022840"/>
    </source>
</evidence>
<protein>
    <submittedName>
        <fullName evidence="4">Magnetosome protein Mad29</fullName>
    </submittedName>
</protein>
<sequence length="298" mass="32327">MSKKVIAIVGPKGGVGKSTISVNLAIALAGIGKKVIAVDLDLGGANLHILMGLRSFKHSLDDFILKKVKSLEEILIETGIENLSLICGGSNIPDIANMPFQQKMKLINHILKLDSDIVILDLAAGSSFNVVDFLMIANQRLMVTTPEMTSLLKAYTFIKTCVFRMLTFHFKTTDAQNVLEILEKAKDPVANPHLKTMQNILDEAAKINPASTAAARELIAGFKPNILINMTQSERDANVGNVIQGMLNQYLGIFSSVITTLPTDPMVKKATLQTKPVMLVAPESEFSIAVRSLALQCL</sequence>
<proteinExistence type="predicted"/>
<dbReference type="InterPro" id="IPR025669">
    <property type="entry name" value="AAA_dom"/>
</dbReference>
<keyword evidence="2" id="KW-0067">ATP-binding</keyword>
<keyword evidence="1" id="KW-0547">Nucleotide-binding</keyword>
<dbReference type="GO" id="GO:0016887">
    <property type="term" value="F:ATP hydrolysis activity"/>
    <property type="evidence" value="ECO:0007669"/>
    <property type="project" value="TreeGrafter"/>
</dbReference>
<dbReference type="EMBL" id="KU221504">
    <property type="protein sequence ID" value="AMP41523.1"/>
    <property type="molecule type" value="Genomic_DNA"/>
</dbReference>
<feature type="domain" description="AAA" evidence="3">
    <location>
        <begin position="4"/>
        <end position="157"/>
    </location>
</feature>
<dbReference type="GO" id="GO:0051782">
    <property type="term" value="P:negative regulation of cell division"/>
    <property type="evidence" value="ECO:0007669"/>
    <property type="project" value="TreeGrafter"/>
</dbReference>
<dbReference type="InterPro" id="IPR027417">
    <property type="entry name" value="P-loop_NTPase"/>
</dbReference>
<dbReference type="InterPro" id="IPR050625">
    <property type="entry name" value="ParA/MinD_ATPase"/>
</dbReference>
<accession>A0A142BTT5</accession>
<dbReference type="AlphaFoldDB" id="A0A142BTT5"/>
<reference evidence="4" key="1">
    <citation type="submission" date="2015-12" db="EMBL/GenBank/DDBJ databases">
        <authorList>
            <person name="Shamseldin A."/>
            <person name="Moawad H."/>
            <person name="Abd El-Rahim W.M."/>
            <person name="Sadowsky M.J."/>
        </authorList>
    </citation>
    <scope>NUCLEOTIDE SEQUENCE</scope>
</reference>
<dbReference type="PANTHER" id="PTHR43384:SF4">
    <property type="entry name" value="CELLULOSE BIOSYNTHESIS PROTEIN BCSQ-RELATED"/>
    <property type="match status" value="1"/>
</dbReference>
<evidence type="ECO:0000259" key="3">
    <source>
        <dbReference type="Pfam" id="PF13614"/>
    </source>
</evidence>
<name>A0A142BTT5_9BACT</name>
<dbReference type="SUPFAM" id="SSF52540">
    <property type="entry name" value="P-loop containing nucleoside triphosphate hydrolases"/>
    <property type="match status" value="1"/>
</dbReference>
<dbReference type="Pfam" id="PF13614">
    <property type="entry name" value="AAA_31"/>
    <property type="match status" value="1"/>
</dbReference>
<dbReference type="PANTHER" id="PTHR43384">
    <property type="entry name" value="SEPTUM SITE-DETERMINING PROTEIN MIND HOMOLOG, CHLOROPLASTIC-RELATED"/>
    <property type="match status" value="1"/>
</dbReference>